<dbReference type="PATRIC" id="fig|913241.3.peg.1757"/>
<dbReference type="GO" id="GO:0016020">
    <property type="term" value="C:membrane"/>
    <property type="evidence" value="ECO:0007669"/>
    <property type="project" value="InterPro"/>
</dbReference>
<dbReference type="EMBL" id="AFCJ01000993">
    <property type="protein sequence ID" value="EHC39677.1"/>
    <property type="molecule type" value="Genomic_DNA"/>
</dbReference>
<evidence type="ECO:0000313" key="1">
    <source>
        <dbReference type="EMBL" id="EHC39677.1"/>
    </source>
</evidence>
<dbReference type="InterPro" id="IPR004711">
    <property type="entry name" value="Benzoate_Transporter"/>
</dbReference>
<accession>G5LNS3</accession>
<evidence type="ECO:0000313" key="2">
    <source>
        <dbReference type="Proteomes" id="UP000004642"/>
    </source>
</evidence>
<sequence length="43" mass="4640">MALIQGKVAMSGIHFAPVWPTFVPPHFSFAQSLSVAVPLFLKA</sequence>
<dbReference type="AlphaFoldDB" id="G5LNS3"/>
<proteinExistence type="predicted"/>
<organism evidence="1 2">
    <name type="scientific">Salmonella enterica subsp. enterica serovar Alachua str. R6-377</name>
    <dbReference type="NCBI Taxonomy" id="913241"/>
    <lineage>
        <taxon>Bacteria</taxon>
        <taxon>Pseudomonadati</taxon>
        <taxon>Pseudomonadota</taxon>
        <taxon>Gammaproteobacteria</taxon>
        <taxon>Enterobacterales</taxon>
        <taxon>Enterobacteriaceae</taxon>
        <taxon>Salmonella</taxon>
    </lineage>
</organism>
<dbReference type="Proteomes" id="UP000004642">
    <property type="component" value="Unassembled WGS sequence"/>
</dbReference>
<reference evidence="1 2" key="1">
    <citation type="journal article" date="2011" name="BMC Genomics">
        <title>Genome sequencing reveals diversification of virulence factor content and possible host adaptation in distinct subpopulations of Salmonella enterica.</title>
        <authorList>
            <person name="den Bakker H.C."/>
            <person name="Moreno Switt A.I."/>
            <person name="Govoni G."/>
            <person name="Cummings C.A."/>
            <person name="Ranieri M.L."/>
            <person name="Degoricija L."/>
            <person name="Hoelzer K."/>
            <person name="Rodriguez-Rivera L.D."/>
            <person name="Brown S."/>
            <person name="Bolchacova E."/>
            <person name="Furtado M.R."/>
            <person name="Wiedmann M."/>
        </authorList>
    </citation>
    <scope>NUCLEOTIDE SEQUENCE [LARGE SCALE GENOMIC DNA]</scope>
    <source>
        <strain evidence="1 2">R6-377</strain>
    </source>
</reference>
<name>G5LNS3_SALET</name>
<gene>
    <name evidence="1" type="ORF">LTSEALA_2309</name>
</gene>
<comment type="caution">
    <text evidence="1">The sequence shown here is derived from an EMBL/GenBank/DDBJ whole genome shotgun (WGS) entry which is preliminary data.</text>
</comment>
<protein>
    <submittedName>
        <fullName evidence="1">Putative transporter YidO</fullName>
    </submittedName>
</protein>
<dbReference type="Pfam" id="PF03594">
    <property type="entry name" value="BenE"/>
    <property type="match status" value="1"/>
</dbReference>
<dbReference type="GO" id="GO:0042925">
    <property type="term" value="F:benzoate transmembrane transporter activity"/>
    <property type="evidence" value="ECO:0007669"/>
    <property type="project" value="InterPro"/>
</dbReference>